<gene>
    <name evidence="2" type="ORF">BFW38_08740</name>
</gene>
<dbReference type="Proteomes" id="UP000094291">
    <property type="component" value="Unassembled WGS sequence"/>
</dbReference>
<sequence>MSFNLCMSSNTFASPPVPSPRYQTEGVTPDLLPVMVDQLKARMTYPMAWSSDVEDLVQWRRKGQEKLWSLTWQVPTSVPFDPVVVDEVDRGTYIARKVAFNLTQDSRVLGLLLIPKGSGPFPSAVFYHDHGARFDIGKEKLIRTWNDPYRLAASQVWAERYFSGRFPGDVLAERGYMVLAVDALGWGDRGPMSYEDQQALAANMANLGSSMAGLMAYEDVRAAEFLAAQPETDAERVAAIGFSMGAFRAWQAAALSDAVKASIAINWMAPAKQLMVPGNNQLRGGSAWQMLHPGLLRFLDYPDVASLAAPKPMLLLAGDQDPLFPPEAVYQAWDKMAKVWKAWGYPDRLSVKMWSGSHVFIDQQQDYAYDWLTRMWSAAP</sequence>
<evidence type="ECO:0000313" key="2">
    <source>
        <dbReference type="EMBL" id="ODC05312.1"/>
    </source>
</evidence>
<feature type="domain" description="Dienelactone hydrolase" evidence="1">
    <location>
        <begin position="170"/>
        <end position="369"/>
    </location>
</feature>
<dbReference type="InterPro" id="IPR002925">
    <property type="entry name" value="Dienelactn_hydro"/>
</dbReference>
<proteinExistence type="predicted"/>
<dbReference type="Pfam" id="PF01738">
    <property type="entry name" value="DLH"/>
    <property type="match status" value="1"/>
</dbReference>
<evidence type="ECO:0000259" key="1">
    <source>
        <dbReference type="Pfam" id="PF01738"/>
    </source>
</evidence>
<dbReference type="PANTHER" id="PTHR22946">
    <property type="entry name" value="DIENELACTONE HYDROLASE DOMAIN-CONTAINING PROTEIN-RELATED"/>
    <property type="match status" value="1"/>
</dbReference>
<dbReference type="GO" id="GO:0016787">
    <property type="term" value="F:hydrolase activity"/>
    <property type="evidence" value="ECO:0007669"/>
    <property type="project" value="UniProtKB-KW"/>
</dbReference>
<reference evidence="2 3" key="1">
    <citation type="submission" date="2016-08" db="EMBL/GenBank/DDBJ databases">
        <authorList>
            <person name="Seilhamer J.J."/>
        </authorList>
    </citation>
    <scope>NUCLEOTIDE SEQUENCE [LARGE SCALE GENOMIC DNA]</scope>
    <source>
        <strain evidence="2 3">PH27A</strain>
    </source>
</reference>
<keyword evidence="3" id="KW-1185">Reference proteome</keyword>
<dbReference type="SUPFAM" id="SSF53474">
    <property type="entry name" value="alpha/beta-Hydrolases"/>
    <property type="match status" value="1"/>
</dbReference>
<dbReference type="AlphaFoldDB" id="A0A1E2VEM4"/>
<keyword evidence="2" id="KW-0378">Hydrolase</keyword>
<dbReference type="STRING" id="197479.BFW38_08740"/>
<accession>A0A1E2VEM4</accession>
<dbReference type="InterPro" id="IPR050261">
    <property type="entry name" value="FrsA_esterase"/>
</dbReference>
<dbReference type="InterPro" id="IPR029058">
    <property type="entry name" value="AB_hydrolase_fold"/>
</dbReference>
<protein>
    <submittedName>
        <fullName evidence="2">Hydrolase</fullName>
    </submittedName>
</protein>
<dbReference type="EMBL" id="MDTQ01000001">
    <property type="protein sequence ID" value="ODC05312.1"/>
    <property type="molecule type" value="Genomic_DNA"/>
</dbReference>
<dbReference type="ESTHER" id="9gamm-a0a1e2vem4">
    <property type="family name" value="Abhydrolase_7"/>
</dbReference>
<dbReference type="PANTHER" id="PTHR22946:SF8">
    <property type="entry name" value="ACETYL XYLAN ESTERASE DOMAIN-CONTAINING PROTEIN"/>
    <property type="match status" value="1"/>
</dbReference>
<comment type="caution">
    <text evidence="2">The sequence shown here is derived from an EMBL/GenBank/DDBJ whole genome shotgun (WGS) entry which is preliminary data.</text>
</comment>
<dbReference type="OrthoDB" id="9765647at2"/>
<evidence type="ECO:0000313" key="3">
    <source>
        <dbReference type="Proteomes" id="UP000094291"/>
    </source>
</evidence>
<dbReference type="Gene3D" id="3.40.50.1820">
    <property type="entry name" value="alpha/beta hydrolase"/>
    <property type="match status" value="1"/>
</dbReference>
<name>A0A1E2VEM4_9GAMM</name>
<organism evidence="2 3">
    <name type="scientific">Terasakiispira papahanaumokuakeensis</name>
    <dbReference type="NCBI Taxonomy" id="197479"/>
    <lineage>
        <taxon>Bacteria</taxon>
        <taxon>Pseudomonadati</taxon>
        <taxon>Pseudomonadota</taxon>
        <taxon>Gammaproteobacteria</taxon>
        <taxon>Oceanospirillales</taxon>
        <taxon>Terasakiispira</taxon>
    </lineage>
</organism>